<organism evidence="1 2">
    <name type="scientific">Fusobacterium necrogenes</name>
    <dbReference type="NCBI Taxonomy" id="858"/>
    <lineage>
        <taxon>Bacteria</taxon>
        <taxon>Fusobacteriati</taxon>
        <taxon>Fusobacteriota</taxon>
        <taxon>Fusobacteriia</taxon>
        <taxon>Fusobacteriales</taxon>
        <taxon>Fusobacteriaceae</taxon>
        <taxon>Fusobacterium</taxon>
    </lineage>
</organism>
<dbReference type="InterPro" id="IPR036514">
    <property type="entry name" value="SGNH_hydro_sf"/>
</dbReference>
<gene>
    <name evidence="1" type="ORF">NCTC10723_01279</name>
</gene>
<dbReference type="AlphaFoldDB" id="A0A377GXX0"/>
<name>A0A377GXX0_9FUSO</name>
<dbReference type="Proteomes" id="UP000255328">
    <property type="component" value="Unassembled WGS sequence"/>
</dbReference>
<protein>
    <recommendedName>
        <fullName evidence="3">SGNH/GDSL hydrolase family protein</fullName>
    </recommendedName>
</protein>
<reference evidence="1 2" key="1">
    <citation type="submission" date="2018-06" db="EMBL/GenBank/DDBJ databases">
        <authorList>
            <consortium name="Pathogen Informatics"/>
            <person name="Doyle S."/>
        </authorList>
    </citation>
    <scope>NUCLEOTIDE SEQUENCE [LARGE SCALE GENOMIC DNA]</scope>
    <source>
        <strain evidence="1 2">NCTC10723</strain>
    </source>
</reference>
<dbReference type="SUPFAM" id="SSF52266">
    <property type="entry name" value="SGNH hydrolase"/>
    <property type="match status" value="1"/>
</dbReference>
<keyword evidence="2" id="KW-1185">Reference proteome</keyword>
<dbReference type="EMBL" id="UGGU01000003">
    <property type="protein sequence ID" value="STO31819.1"/>
    <property type="molecule type" value="Genomic_DNA"/>
</dbReference>
<accession>A0A377GXX0</accession>
<dbReference type="Gene3D" id="3.40.50.1110">
    <property type="entry name" value="SGNH hydrolase"/>
    <property type="match status" value="1"/>
</dbReference>
<sequence length="281" mass="34434">MIIVKIIVTYLIMRNIYLIIKIKLKRKKKYNSTNISSFNLGSSHSELAFKSLNSSIHLNLAHPSQTLYYDYILLQKFKNNIVKNKDLVCFLTISYFTFYAPKLWQKQDIKYYYDCLDITDVDRKYRLGFFVYKYLHVFYKNYKKIKEFIIKENKKNNIENRIKKQVVILKEQKNFDFNLEILEKIITFCKKYNIKIILLTTPFQREYNNFFKEELLEKNFYKVINKIVDKYEIDYFDFSKDYKNFDKKIYFENYDYDHLSLEGSKKFIKILNKKLILEEEK</sequence>
<proteinExistence type="predicted"/>
<evidence type="ECO:0000313" key="1">
    <source>
        <dbReference type="EMBL" id="STO31819.1"/>
    </source>
</evidence>
<evidence type="ECO:0000313" key="2">
    <source>
        <dbReference type="Proteomes" id="UP000255328"/>
    </source>
</evidence>
<dbReference type="OrthoDB" id="869432at2"/>
<evidence type="ECO:0008006" key="3">
    <source>
        <dbReference type="Google" id="ProtNLM"/>
    </source>
</evidence>
<dbReference type="RefSeq" id="WP_115270469.1">
    <property type="nucleotide sequence ID" value="NZ_CASFEE010000013.1"/>
</dbReference>